<proteinExistence type="predicted"/>
<dbReference type="Proteomes" id="UP001172680">
    <property type="component" value="Unassembled WGS sequence"/>
</dbReference>
<evidence type="ECO:0000313" key="1">
    <source>
        <dbReference type="EMBL" id="KAJ9635179.1"/>
    </source>
</evidence>
<gene>
    <name evidence="1" type="ORF">H2199_008665</name>
</gene>
<keyword evidence="2" id="KW-1185">Reference proteome</keyword>
<dbReference type="EMBL" id="JAPDRP010000028">
    <property type="protein sequence ID" value="KAJ9635179.1"/>
    <property type="molecule type" value="Genomic_DNA"/>
</dbReference>
<comment type="caution">
    <text evidence="1">The sequence shown here is derived from an EMBL/GenBank/DDBJ whole genome shotgun (WGS) entry which is preliminary data.</text>
</comment>
<evidence type="ECO:0000313" key="2">
    <source>
        <dbReference type="Proteomes" id="UP001172680"/>
    </source>
</evidence>
<accession>A0ACC2YJ87</accession>
<organism evidence="1 2">
    <name type="scientific">Coniosporium tulheliwenetii</name>
    <dbReference type="NCBI Taxonomy" id="3383036"/>
    <lineage>
        <taxon>Eukaryota</taxon>
        <taxon>Fungi</taxon>
        <taxon>Dikarya</taxon>
        <taxon>Ascomycota</taxon>
        <taxon>Pezizomycotina</taxon>
        <taxon>Dothideomycetes</taxon>
        <taxon>Dothideomycetes incertae sedis</taxon>
        <taxon>Coniosporium</taxon>
    </lineage>
</organism>
<sequence length="395" mass="42632">MELGDILNTKYPAQAVLARPMQYDMQQHGMQHDLQQPHYTHAPYLNGRIKSEANSERGVSPHPSDPSSRYSSQPAPSIPSYPQMANSLQNGMRYPSPSAMQAPMPMLNNSYIPPHPPPTDHTYQQQGQQDQQVQSNGGRPTGESGPPKAFACSTCGKGFARRSDLARHERIHSGNHHTGTVEEAAAATAAALASHASAPSRSTRSDVDEYSEAAGSPLPSPTPNDRPMSISPAAGMPGVPQMHRQPSDYAYMNSLSVPPHLRNELQQPSPRSSPSLTSQSYASAMGNQRPSLTSHPSGYGPPPVLEPPANSNHGQSVSANGSPHIGGMGWQSPSQQGIQSPAPADGYVYPEPHYAQATPNLYYQNSNLRRPQSTDPDQYDPRQRIPGDLWAPPVQ</sequence>
<reference evidence="1" key="1">
    <citation type="submission" date="2022-10" db="EMBL/GenBank/DDBJ databases">
        <title>Culturing micro-colonial fungi from biological soil crusts in the Mojave desert and describing Neophaeococcomyces mojavensis, and introducing the new genera and species Taxawa tesnikishii.</title>
        <authorList>
            <person name="Kurbessoian T."/>
            <person name="Stajich J.E."/>
        </authorList>
    </citation>
    <scope>NUCLEOTIDE SEQUENCE</scope>
    <source>
        <strain evidence="1">JES_115</strain>
    </source>
</reference>
<name>A0ACC2YJ87_9PEZI</name>
<protein>
    <submittedName>
        <fullName evidence="1">Uncharacterized protein</fullName>
    </submittedName>
</protein>